<dbReference type="InterPro" id="IPR042197">
    <property type="entry name" value="Apaf_helical"/>
</dbReference>
<sequence length="1207" mass="135360">MDLVSTSSAQQASSSSISPSQFTYKVFLSFRGTDTRKGFTDHLYTALTNAGICTFRDGDELPVGEEIKPELERAIQHSRCSVIVFSKDYASSGWCLDELVTILQCRKRSNQFVLPIFYDVDPSQLGEQTGSLGEAFITHQKNETMEKLIRWKEALTEVAALAGMVLKNQADGHESKFIEKIVKVIEGKLSRVPLSVPAYLVGIDSRVKSINLWLQDGSSSTGIFGICGIGGIGKTTIAQIVYNSNSERFERRCFLENIGEILKQPNGFVQIEKQLLSSILNGRKVDISCPSEGMSKIKDAISSKKVLLVLDDVDHKGLVDAILEMKGCFCSGSKIIITTRNAGLLKGHRDIKVHNVETLNHIESSDLFSRHAFGLNHPVESYVKLSERVVHQCEGLPLALQTLGSSLSGQTIDVWESALKKSKTIPNSIVMSKLRTSFNSLQDDHDQSLFLHIACFFIGKDKDIIVKILDACGFYTTVGIQNLIDRYLVRIEECNKVNMHHMIRDMGREIVRLESKDPEKRSRLWHHKDSLNVLREKTGSNAIEGLVLNMPMNSAHGPSRNSDMVVLDANAFSMMNKLRFLHLGHVQLNESYEKFPKGLRWLCWRECPLNLIPSDFPMEMMVVIEMSYSRLRQVWKGAKRLPSLKIFDLSHSSNLTETGDFSLVQNLERLTLKHCISLVDVHESVGKLEKLVYLNLKDCINITKLPENIHMLKSLETLIISGCSNLSEFPMEIRNMESLKVFQAFGVPIDQLITIPGQVNTRSRLSVDGLWGSFSGSIVELDLGSCNLSDDAFPSDLGNLASLRYLDLSYNPICTLPDSIRGLWKLETLTLSYCTSLRSITGLPRVRDLLSADHCVSLEKITFQSLSCIPKRLSIYGDSKLVEIQHWYKLKPIGTVDVEMIRLLGLSDLESMEPILMHTPDAKSPLEGESMEPIRIQGLHEYGIFSTFFSGNGNEVPGQFSHTSKGCSSISFPVPILLNHKIRGFNIYSVYAWTTDVTTLLPPLIIEVNNKSTGLKWIYVPSCYGIPSDGKDMIWLSHWSLGNQFKGGDVVTVSIFTPDNWLQVKEFGVQVVHEEEEKMSKQQYSSSSRDPIYDDPDACGVNEVIGNSGGVLSELYQVRPGTYFLCGGPFLENNRYTFNRWKKDRYLSDIIGEYDEETDKEERKQGDRTLTATEEAEAESGSNKFFGCKNLVIHVLMSLVEICQNIC</sequence>
<dbReference type="Gene3D" id="3.80.10.10">
    <property type="entry name" value="Ribonuclease Inhibitor"/>
    <property type="match status" value="2"/>
</dbReference>
<dbReference type="SUPFAM" id="SSF52058">
    <property type="entry name" value="L domain-like"/>
    <property type="match status" value="1"/>
</dbReference>
<evidence type="ECO:0000313" key="5">
    <source>
        <dbReference type="EMBL" id="PRQ57447.1"/>
    </source>
</evidence>
<dbReference type="InterPro" id="IPR002182">
    <property type="entry name" value="NB-ARC"/>
</dbReference>
<dbReference type="InterPro" id="IPR058192">
    <property type="entry name" value="WHD_ROQ1-like"/>
</dbReference>
<feature type="domain" description="TIR" evidence="4">
    <location>
        <begin position="22"/>
        <end position="189"/>
    </location>
</feature>
<dbReference type="SUPFAM" id="SSF52200">
    <property type="entry name" value="Toll/Interleukin receptor TIR domain"/>
    <property type="match status" value="1"/>
</dbReference>
<dbReference type="OrthoDB" id="1357022at2759"/>
<dbReference type="PANTHER" id="PTHR11017">
    <property type="entry name" value="LEUCINE-RICH REPEAT-CONTAINING PROTEIN"/>
    <property type="match status" value="1"/>
</dbReference>
<dbReference type="Gene3D" id="1.10.8.430">
    <property type="entry name" value="Helical domain of apoptotic protease-activating factors"/>
    <property type="match status" value="1"/>
</dbReference>
<dbReference type="SMART" id="SM00255">
    <property type="entry name" value="TIR"/>
    <property type="match status" value="1"/>
</dbReference>
<evidence type="ECO:0000256" key="3">
    <source>
        <dbReference type="ARBA" id="ARBA00023027"/>
    </source>
</evidence>
<proteinExistence type="predicted"/>
<dbReference type="Gene3D" id="3.40.50.10140">
    <property type="entry name" value="Toll/interleukin-1 receptor homology (TIR) domain"/>
    <property type="match status" value="1"/>
</dbReference>
<dbReference type="SUPFAM" id="SSF52540">
    <property type="entry name" value="P-loop containing nucleoside triphosphate hydrolases"/>
    <property type="match status" value="1"/>
</dbReference>
<dbReference type="STRING" id="74649.A0A2P6SFJ8"/>
<dbReference type="Pfam" id="PF00931">
    <property type="entry name" value="NB-ARC"/>
    <property type="match status" value="1"/>
</dbReference>
<keyword evidence="2" id="KW-0677">Repeat</keyword>
<dbReference type="EMBL" id="PDCK01000039">
    <property type="protein sequence ID" value="PRQ57447.1"/>
    <property type="molecule type" value="Genomic_DNA"/>
</dbReference>
<dbReference type="Gramene" id="PRQ57447">
    <property type="protein sequence ID" value="PRQ57447"/>
    <property type="gene ID" value="RchiOBHm_Chr1g0348431"/>
</dbReference>
<keyword evidence="5" id="KW-0378">Hydrolase</keyword>
<dbReference type="Proteomes" id="UP000238479">
    <property type="component" value="Chromosome 1"/>
</dbReference>
<keyword evidence="3" id="KW-0520">NAD</keyword>
<dbReference type="GO" id="GO:0043531">
    <property type="term" value="F:ADP binding"/>
    <property type="evidence" value="ECO:0007669"/>
    <property type="project" value="InterPro"/>
</dbReference>
<evidence type="ECO:0000313" key="6">
    <source>
        <dbReference type="Proteomes" id="UP000238479"/>
    </source>
</evidence>
<dbReference type="InterPro" id="IPR001611">
    <property type="entry name" value="Leu-rich_rpt"/>
</dbReference>
<keyword evidence="5" id="KW-0675">Receptor</keyword>
<dbReference type="FunFam" id="3.40.50.10140:FF:000007">
    <property type="entry name" value="Disease resistance protein (TIR-NBS-LRR class)"/>
    <property type="match status" value="1"/>
</dbReference>
<reference evidence="5 6" key="1">
    <citation type="journal article" date="2018" name="Nat. Genet.">
        <title>The Rosa genome provides new insights in the design of modern roses.</title>
        <authorList>
            <person name="Bendahmane M."/>
        </authorList>
    </citation>
    <scope>NUCLEOTIDE SEQUENCE [LARGE SCALE GENOMIC DNA]</scope>
    <source>
        <strain evidence="6">cv. Old Blush</strain>
    </source>
</reference>
<dbReference type="Gene3D" id="3.40.50.300">
    <property type="entry name" value="P-loop containing nucleotide triphosphate hydrolases"/>
    <property type="match status" value="1"/>
</dbReference>
<keyword evidence="6" id="KW-1185">Reference proteome</keyword>
<dbReference type="InterPro" id="IPR044974">
    <property type="entry name" value="Disease_R_plants"/>
</dbReference>
<dbReference type="InterPro" id="IPR035897">
    <property type="entry name" value="Toll_tir_struct_dom_sf"/>
</dbReference>
<dbReference type="InterPro" id="IPR027417">
    <property type="entry name" value="P-loop_NTPase"/>
</dbReference>
<keyword evidence="1" id="KW-0433">Leucine-rich repeat</keyword>
<name>A0A2P6SFJ8_ROSCH</name>
<dbReference type="GO" id="GO:0007165">
    <property type="term" value="P:signal transduction"/>
    <property type="evidence" value="ECO:0007669"/>
    <property type="project" value="InterPro"/>
</dbReference>
<organism evidence="5 6">
    <name type="scientific">Rosa chinensis</name>
    <name type="common">China rose</name>
    <dbReference type="NCBI Taxonomy" id="74649"/>
    <lineage>
        <taxon>Eukaryota</taxon>
        <taxon>Viridiplantae</taxon>
        <taxon>Streptophyta</taxon>
        <taxon>Embryophyta</taxon>
        <taxon>Tracheophyta</taxon>
        <taxon>Spermatophyta</taxon>
        <taxon>Magnoliopsida</taxon>
        <taxon>eudicotyledons</taxon>
        <taxon>Gunneridae</taxon>
        <taxon>Pentapetalae</taxon>
        <taxon>rosids</taxon>
        <taxon>fabids</taxon>
        <taxon>Rosales</taxon>
        <taxon>Rosaceae</taxon>
        <taxon>Rosoideae</taxon>
        <taxon>Rosoideae incertae sedis</taxon>
        <taxon>Rosa</taxon>
    </lineage>
</organism>
<gene>
    <name evidence="5" type="ORF">RchiOBHm_Chr1g0348431</name>
</gene>
<dbReference type="Pfam" id="PF23282">
    <property type="entry name" value="WHD_ROQ1"/>
    <property type="match status" value="1"/>
</dbReference>
<evidence type="ECO:0000256" key="1">
    <source>
        <dbReference type="ARBA" id="ARBA00022614"/>
    </source>
</evidence>
<dbReference type="PRINTS" id="PR00364">
    <property type="entry name" value="DISEASERSIST"/>
</dbReference>
<dbReference type="InterPro" id="IPR032675">
    <property type="entry name" value="LRR_dom_sf"/>
</dbReference>
<accession>A0A2P6SFJ8</accession>
<dbReference type="PROSITE" id="PS51450">
    <property type="entry name" value="LRR"/>
    <property type="match status" value="1"/>
</dbReference>
<evidence type="ECO:0000256" key="2">
    <source>
        <dbReference type="ARBA" id="ARBA00022737"/>
    </source>
</evidence>
<dbReference type="PROSITE" id="PS50104">
    <property type="entry name" value="TIR"/>
    <property type="match status" value="1"/>
</dbReference>
<dbReference type="Pfam" id="PF01582">
    <property type="entry name" value="TIR"/>
    <property type="match status" value="1"/>
</dbReference>
<dbReference type="InterPro" id="IPR000157">
    <property type="entry name" value="TIR_dom"/>
</dbReference>
<dbReference type="AlphaFoldDB" id="A0A2P6SFJ8"/>
<dbReference type="PANTHER" id="PTHR11017:SF563">
    <property type="entry name" value="TMV RESISTANCE PROTEIN N-LIKE"/>
    <property type="match status" value="1"/>
</dbReference>
<dbReference type="GO" id="GO:0006952">
    <property type="term" value="P:defense response"/>
    <property type="evidence" value="ECO:0007669"/>
    <property type="project" value="InterPro"/>
</dbReference>
<dbReference type="GO" id="GO:0016787">
    <property type="term" value="F:hydrolase activity"/>
    <property type="evidence" value="ECO:0007669"/>
    <property type="project" value="UniProtKB-KW"/>
</dbReference>
<dbReference type="OMA" id="WEGIKIL"/>
<protein>
    <submittedName>
        <fullName evidence="5">Putative toll-like receptor, P-loop containing nucleoside triphosphate hydrolase</fullName>
    </submittedName>
</protein>
<comment type="caution">
    <text evidence="5">The sequence shown here is derived from an EMBL/GenBank/DDBJ whole genome shotgun (WGS) entry which is preliminary data.</text>
</comment>
<evidence type="ECO:0000259" key="4">
    <source>
        <dbReference type="PROSITE" id="PS50104"/>
    </source>
</evidence>